<keyword evidence="3 8" id="KW-0812">Transmembrane</keyword>
<evidence type="ECO:0000256" key="5">
    <source>
        <dbReference type="ARBA" id="ARBA00022989"/>
    </source>
</evidence>
<dbReference type="Proteomes" id="UP000249177">
    <property type="component" value="Unassembled WGS sequence"/>
</dbReference>
<keyword evidence="11" id="KW-1185">Reference proteome</keyword>
<keyword evidence="2" id="KW-1003">Cell membrane</keyword>
<organism evidence="10 11">
    <name type="scientific">Flavobacterium aquariorum</name>
    <dbReference type="NCBI Taxonomy" id="2217670"/>
    <lineage>
        <taxon>Bacteria</taxon>
        <taxon>Pseudomonadati</taxon>
        <taxon>Bacteroidota</taxon>
        <taxon>Flavobacteriia</taxon>
        <taxon>Flavobacteriales</taxon>
        <taxon>Flavobacteriaceae</taxon>
        <taxon>Flavobacterium</taxon>
    </lineage>
</organism>
<evidence type="ECO:0000256" key="3">
    <source>
        <dbReference type="ARBA" id="ARBA00022692"/>
    </source>
</evidence>
<comment type="caution">
    <text evidence="10">The sequence shown here is derived from an EMBL/GenBank/DDBJ whole genome shotgun (WGS) entry which is preliminary data.</text>
</comment>
<feature type="transmembrane region" description="Helical" evidence="8">
    <location>
        <begin position="162"/>
        <end position="179"/>
    </location>
</feature>
<dbReference type="Pfam" id="PF18967">
    <property type="entry name" value="PycTM"/>
    <property type="match status" value="1"/>
</dbReference>
<feature type="transmembrane region" description="Helical" evidence="8">
    <location>
        <begin position="27"/>
        <end position="45"/>
    </location>
</feature>
<keyword evidence="4" id="KW-0547">Nucleotide-binding</keyword>
<keyword evidence="6" id="KW-0051">Antiviral defense</keyword>
<evidence type="ECO:0000259" key="9">
    <source>
        <dbReference type="Pfam" id="PF18967"/>
    </source>
</evidence>
<feature type="transmembrane region" description="Helical" evidence="8">
    <location>
        <begin position="65"/>
        <end position="89"/>
    </location>
</feature>
<evidence type="ECO:0000256" key="7">
    <source>
        <dbReference type="ARBA" id="ARBA00023136"/>
    </source>
</evidence>
<evidence type="ECO:0000256" key="2">
    <source>
        <dbReference type="ARBA" id="ARBA00022475"/>
    </source>
</evidence>
<protein>
    <recommendedName>
        <fullName evidence="9">Pycsar effector protein domain-containing protein</fullName>
    </recommendedName>
</protein>
<gene>
    <name evidence="10" type="ORF">DOS84_01810</name>
</gene>
<keyword evidence="7 8" id="KW-0472">Membrane</keyword>
<feature type="domain" description="Pycsar effector protein" evidence="9">
    <location>
        <begin position="9"/>
        <end position="178"/>
    </location>
</feature>
<evidence type="ECO:0000313" key="10">
    <source>
        <dbReference type="EMBL" id="PZX95324.1"/>
    </source>
</evidence>
<dbReference type="AlphaFoldDB" id="A0A2W7U0P7"/>
<reference evidence="10 11" key="1">
    <citation type="submission" date="2018-06" db="EMBL/GenBank/DDBJ databases">
        <title>Flavobacterium sp IMCC34762, genome.</title>
        <authorList>
            <person name="Joung Y."/>
            <person name="Cho J."/>
            <person name="Song J."/>
        </authorList>
    </citation>
    <scope>NUCLEOTIDE SEQUENCE [LARGE SCALE GENOMIC DNA]</scope>
    <source>
        <strain evidence="10 11">IMCC34762</strain>
    </source>
</reference>
<accession>A0A2W7U0P7</accession>
<keyword evidence="5 8" id="KW-1133">Transmembrane helix</keyword>
<name>A0A2W7U0P7_9FLAO</name>
<evidence type="ECO:0000256" key="1">
    <source>
        <dbReference type="ARBA" id="ARBA00004236"/>
    </source>
</evidence>
<sequence length="180" mass="20917">MEKIDKSLKKLEIINQWISNCDTKSSFILTFFGVITTIIFTSNIGNEMIQSLSFSKASDIDWTSIKNFLCFIITISFFISATITLYQIYLTLIGRIDTKIYSQEKLNINSNIFFGTISAKTFKDYEIETNGEDNEKYLNDINSQIFINSNIVNEKFKYYNKSLLWSLITFGVFLIYILIK</sequence>
<dbReference type="RefSeq" id="WP_111408392.1">
    <property type="nucleotide sequence ID" value="NZ_QKXH01000001.1"/>
</dbReference>
<dbReference type="EMBL" id="QKXH01000001">
    <property type="protein sequence ID" value="PZX95324.1"/>
    <property type="molecule type" value="Genomic_DNA"/>
</dbReference>
<dbReference type="InterPro" id="IPR043760">
    <property type="entry name" value="PycTM_dom"/>
</dbReference>
<dbReference type="OrthoDB" id="1493527at2"/>
<evidence type="ECO:0000256" key="4">
    <source>
        <dbReference type="ARBA" id="ARBA00022741"/>
    </source>
</evidence>
<evidence type="ECO:0000256" key="8">
    <source>
        <dbReference type="SAM" id="Phobius"/>
    </source>
</evidence>
<proteinExistence type="predicted"/>
<comment type="subcellular location">
    <subcellularLocation>
        <location evidence="1">Cell membrane</location>
    </subcellularLocation>
</comment>
<evidence type="ECO:0000256" key="6">
    <source>
        <dbReference type="ARBA" id="ARBA00023118"/>
    </source>
</evidence>
<evidence type="ECO:0000313" key="11">
    <source>
        <dbReference type="Proteomes" id="UP000249177"/>
    </source>
</evidence>